<comment type="caution">
    <text evidence="1">The sequence shown here is derived from an EMBL/GenBank/DDBJ whole genome shotgun (WGS) entry which is preliminary data.</text>
</comment>
<dbReference type="OrthoDB" id="5094105at2759"/>
<evidence type="ECO:0000313" key="1">
    <source>
        <dbReference type="EMBL" id="MBW0555640.1"/>
    </source>
</evidence>
<evidence type="ECO:0000313" key="2">
    <source>
        <dbReference type="Proteomes" id="UP000765509"/>
    </source>
</evidence>
<protein>
    <submittedName>
        <fullName evidence="1">Uncharacterized protein</fullName>
    </submittedName>
</protein>
<dbReference type="AlphaFoldDB" id="A0A9Q3J5G2"/>
<name>A0A9Q3J5G2_9BASI</name>
<dbReference type="EMBL" id="AVOT02062733">
    <property type="protein sequence ID" value="MBW0555640.1"/>
    <property type="molecule type" value="Genomic_DNA"/>
</dbReference>
<organism evidence="1 2">
    <name type="scientific">Austropuccinia psidii MF-1</name>
    <dbReference type="NCBI Taxonomy" id="1389203"/>
    <lineage>
        <taxon>Eukaryota</taxon>
        <taxon>Fungi</taxon>
        <taxon>Dikarya</taxon>
        <taxon>Basidiomycota</taxon>
        <taxon>Pucciniomycotina</taxon>
        <taxon>Pucciniomycetes</taxon>
        <taxon>Pucciniales</taxon>
        <taxon>Sphaerophragmiaceae</taxon>
        <taxon>Austropuccinia</taxon>
    </lineage>
</organism>
<accession>A0A9Q3J5G2</accession>
<proteinExistence type="predicted"/>
<reference evidence="1" key="1">
    <citation type="submission" date="2021-03" db="EMBL/GenBank/DDBJ databases">
        <title>Draft genome sequence of rust myrtle Austropuccinia psidii MF-1, a brazilian biotype.</title>
        <authorList>
            <person name="Quecine M.C."/>
            <person name="Pachon D.M.R."/>
            <person name="Bonatelli M.L."/>
            <person name="Correr F.H."/>
            <person name="Franceschini L.M."/>
            <person name="Leite T.F."/>
            <person name="Margarido G.R.A."/>
            <person name="Almeida C.A."/>
            <person name="Ferrarezi J.A."/>
            <person name="Labate C.A."/>
        </authorList>
    </citation>
    <scope>NUCLEOTIDE SEQUENCE</scope>
    <source>
        <strain evidence="1">MF-1</strain>
    </source>
</reference>
<sequence>MLGKCLPREGENFIRKKPMNYQQRIKEDEIQVSKFFAVNSVQDYSLDSSSHLLLFKDWLVVPNEPTIQLSILQKQHESPLAGQPRQEKTLKLFTGLE</sequence>
<dbReference type="Proteomes" id="UP000765509">
    <property type="component" value="Unassembled WGS sequence"/>
</dbReference>
<keyword evidence="2" id="KW-1185">Reference proteome</keyword>
<gene>
    <name evidence="1" type="ORF">O181_095355</name>
</gene>